<dbReference type="GO" id="GO:0000978">
    <property type="term" value="F:RNA polymerase II cis-regulatory region sequence-specific DNA binding"/>
    <property type="evidence" value="ECO:0007669"/>
    <property type="project" value="TreeGrafter"/>
</dbReference>
<sequence>MSENPGTRYEEPVVFGPGSDPALGPSGPLGLLLLSSLCAFLSRFLPLKPENNWLTVLLVVGLRCAVVLTPLVFVSFQVWFQNRRAKFRRNERAMLASKNASLLKSYSGEVTAVEQPIVPRPAPRPNDYLSWGSAAPYRYSLLLQHEPTQSCDTSLLLYFSTLQLKTKSEALSLQLVAPSCCKPQQEHLGSVEAELMLQKRRGGGGGAVSGSVLVSFPLAPPPELAPHSSAASSSPLIRLRNYF</sequence>
<dbReference type="EMBL" id="NHOQ01001911">
    <property type="protein sequence ID" value="PWA21121.1"/>
    <property type="molecule type" value="Genomic_DNA"/>
</dbReference>
<keyword evidence="1" id="KW-0371">Homeobox</keyword>
<organism evidence="4 5">
    <name type="scientific">Gambusia affinis</name>
    <name type="common">Western mosquitofish</name>
    <name type="synonym">Heterandria affinis</name>
    <dbReference type="NCBI Taxonomy" id="33528"/>
    <lineage>
        <taxon>Eukaryota</taxon>
        <taxon>Metazoa</taxon>
        <taxon>Chordata</taxon>
        <taxon>Craniata</taxon>
        <taxon>Vertebrata</taxon>
        <taxon>Euteleostomi</taxon>
        <taxon>Actinopterygii</taxon>
        <taxon>Neopterygii</taxon>
        <taxon>Teleostei</taxon>
        <taxon>Neoteleostei</taxon>
        <taxon>Acanthomorphata</taxon>
        <taxon>Ovalentaria</taxon>
        <taxon>Atherinomorphae</taxon>
        <taxon>Cyprinodontiformes</taxon>
        <taxon>Poeciliidae</taxon>
        <taxon>Poeciliinae</taxon>
        <taxon>Gambusia</taxon>
    </lineage>
</organism>
<keyword evidence="1" id="KW-0539">Nucleus</keyword>
<dbReference type="GO" id="GO:0005634">
    <property type="term" value="C:nucleus"/>
    <property type="evidence" value="ECO:0007669"/>
    <property type="project" value="UniProtKB-SubCell"/>
</dbReference>
<comment type="caution">
    <text evidence="4">The sequence shown here is derived from an EMBL/GenBank/DDBJ whole genome shotgun (WGS) entry which is preliminary data.</text>
</comment>
<dbReference type="PROSITE" id="PS50071">
    <property type="entry name" value="HOMEOBOX_2"/>
    <property type="match status" value="1"/>
</dbReference>
<feature type="transmembrane region" description="Helical" evidence="2">
    <location>
        <begin position="29"/>
        <end position="47"/>
    </location>
</feature>
<dbReference type="Gene3D" id="1.10.10.60">
    <property type="entry name" value="Homeodomain-like"/>
    <property type="match status" value="1"/>
</dbReference>
<dbReference type="GO" id="GO:0000981">
    <property type="term" value="F:DNA-binding transcription factor activity, RNA polymerase II-specific"/>
    <property type="evidence" value="ECO:0007669"/>
    <property type="project" value="TreeGrafter"/>
</dbReference>
<feature type="domain" description="Homeobox" evidence="3">
    <location>
        <begin position="77"/>
        <end position="90"/>
    </location>
</feature>
<protein>
    <recommendedName>
        <fullName evidence="3">Homeobox domain-containing protein</fullName>
    </recommendedName>
</protein>
<dbReference type="AlphaFoldDB" id="A0A315VD11"/>
<gene>
    <name evidence="4" type="ORF">CCH79_00009577</name>
</gene>
<keyword evidence="2" id="KW-0472">Membrane</keyword>
<keyword evidence="2" id="KW-1133">Transmembrane helix</keyword>
<dbReference type="STRING" id="33528.ENSGAFP00000018513"/>
<accession>A0A315VD11</accession>
<evidence type="ECO:0000313" key="4">
    <source>
        <dbReference type="EMBL" id="PWA21121.1"/>
    </source>
</evidence>
<feature type="transmembrane region" description="Helical" evidence="2">
    <location>
        <begin position="53"/>
        <end position="80"/>
    </location>
</feature>
<evidence type="ECO:0000256" key="2">
    <source>
        <dbReference type="SAM" id="Phobius"/>
    </source>
</evidence>
<evidence type="ECO:0000256" key="1">
    <source>
        <dbReference type="PROSITE-ProRule" id="PRU00108"/>
    </source>
</evidence>
<evidence type="ECO:0000259" key="3">
    <source>
        <dbReference type="PROSITE" id="PS50071"/>
    </source>
</evidence>
<keyword evidence="5" id="KW-1185">Reference proteome</keyword>
<reference evidence="4 5" key="1">
    <citation type="journal article" date="2018" name="G3 (Bethesda)">
        <title>A High-Quality Reference Genome for the Invasive Mosquitofish Gambusia affinis Using a Chicago Library.</title>
        <authorList>
            <person name="Hoffberg S.L."/>
            <person name="Troendle N.J."/>
            <person name="Glenn T.C."/>
            <person name="Mahmud O."/>
            <person name="Louha S."/>
            <person name="Chalopin D."/>
            <person name="Bennetzen J.L."/>
            <person name="Mauricio R."/>
        </authorList>
    </citation>
    <scope>NUCLEOTIDE SEQUENCE [LARGE SCALE GENOMIC DNA]</scope>
    <source>
        <strain evidence="4">NE01/NJP1002.9</strain>
        <tissue evidence="4">Muscle</tissue>
    </source>
</reference>
<comment type="subcellular location">
    <subcellularLocation>
        <location evidence="1">Nucleus</location>
    </subcellularLocation>
</comment>
<name>A0A315VD11_GAMAF</name>
<dbReference type="SUPFAM" id="SSF46689">
    <property type="entry name" value="Homeodomain-like"/>
    <property type="match status" value="1"/>
</dbReference>
<keyword evidence="1" id="KW-0238">DNA-binding</keyword>
<dbReference type="InterPro" id="IPR009057">
    <property type="entry name" value="Homeodomain-like_sf"/>
</dbReference>
<keyword evidence="2" id="KW-0812">Transmembrane</keyword>
<dbReference type="PANTHER" id="PTHR46385">
    <property type="entry name" value="PAIRED MESODERM HOMEOBOX PROTEIN 1-RELATED"/>
    <property type="match status" value="1"/>
</dbReference>
<dbReference type="InterPro" id="IPR043378">
    <property type="entry name" value="PRRX1/2"/>
</dbReference>
<evidence type="ECO:0000313" key="5">
    <source>
        <dbReference type="Proteomes" id="UP000250572"/>
    </source>
</evidence>
<dbReference type="InterPro" id="IPR001356">
    <property type="entry name" value="HD"/>
</dbReference>
<proteinExistence type="predicted"/>
<dbReference type="CDD" id="cd00086">
    <property type="entry name" value="homeodomain"/>
    <property type="match status" value="1"/>
</dbReference>
<dbReference type="PANTHER" id="PTHR46385:SF1">
    <property type="entry name" value="PAIRED MESODERM HOMEOBOX PROTEIN 1"/>
    <property type="match status" value="1"/>
</dbReference>
<feature type="DNA-binding region" description="Homeobox" evidence="1">
    <location>
        <begin position="79"/>
        <end position="91"/>
    </location>
</feature>
<dbReference type="Proteomes" id="UP000250572">
    <property type="component" value="Unassembled WGS sequence"/>
</dbReference>